<feature type="transmembrane region" description="Helical" evidence="6">
    <location>
        <begin position="63"/>
        <end position="88"/>
    </location>
</feature>
<evidence type="ECO:0000256" key="3">
    <source>
        <dbReference type="ARBA" id="ARBA00022692"/>
    </source>
</evidence>
<comment type="subcellular location">
    <subcellularLocation>
        <location evidence="1">Membrane</location>
        <topology evidence="1">Multi-pass membrane protein</topology>
    </subcellularLocation>
</comment>
<dbReference type="Proteomes" id="UP001169760">
    <property type="component" value="Unassembled WGS sequence"/>
</dbReference>
<dbReference type="EMBL" id="JAUOPB010000009">
    <property type="protein sequence ID" value="MDO6423329.1"/>
    <property type="molecule type" value="Genomic_DNA"/>
</dbReference>
<evidence type="ECO:0000256" key="2">
    <source>
        <dbReference type="ARBA" id="ARBA00009773"/>
    </source>
</evidence>
<keyword evidence="4 6" id="KW-1133">Transmembrane helix</keyword>
<dbReference type="AlphaFoldDB" id="A0AAW7X6Y9"/>
<feature type="transmembrane region" description="Helical" evidence="6">
    <location>
        <begin position="238"/>
        <end position="268"/>
    </location>
</feature>
<sequence>MLDNTMQTIGEKNRTVRILLPYLAILATLYTIYFAKFILLPIVVAAFFALFTSPLVARLERLFLPRAVSAIIVLVGVIGALSFVAMLFTNPAQQWWDKLPEVANSMSSSIGEATQSLNKATSNGAAASNTDIAKASENIRNTTFLAMFKSFASSTPLVLTQILGTIFLIYFFLVHGQVLLLRFVQARSSFSDKRQAVELLSEMQQQLSRYVTTITCVNIALGFCVGCAFYIMKVEDPFLWGALAGALNFAPYLGPLVSATAFALVAYLQFNQIEMALLIPGVYLLINLIESQFVTPTLLGSTLNLNPLVVFVWLVLWGWLWGGFGMLVGVPLLVCLSIYLENTRLIGDWHILIKQES</sequence>
<protein>
    <submittedName>
        <fullName evidence="7">AI-2E family transporter</fullName>
    </submittedName>
</protein>
<dbReference type="PANTHER" id="PTHR21716:SF16">
    <property type="entry name" value="BLL1467 PROTEIN"/>
    <property type="match status" value="1"/>
</dbReference>
<comment type="similarity">
    <text evidence="2">Belongs to the autoinducer-2 exporter (AI-2E) (TC 2.A.86) family.</text>
</comment>
<feature type="transmembrane region" description="Helical" evidence="6">
    <location>
        <begin position="210"/>
        <end position="232"/>
    </location>
</feature>
<keyword evidence="5 6" id="KW-0472">Membrane</keyword>
<evidence type="ECO:0000313" key="8">
    <source>
        <dbReference type="Proteomes" id="UP001169760"/>
    </source>
</evidence>
<dbReference type="Pfam" id="PF01594">
    <property type="entry name" value="AI-2E_transport"/>
    <property type="match status" value="1"/>
</dbReference>
<proteinExistence type="inferred from homology"/>
<dbReference type="GO" id="GO:0055085">
    <property type="term" value="P:transmembrane transport"/>
    <property type="evidence" value="ECO:0007669"/>
    <property type="project" value="TreeGrafter"/>
</dbReference>
<evidence type="ECO:0000256" key="5">
    <source>
        <dbReference type="ARBA" id="ARBA00023136"/>
    </source>
</evidence>
<gene>
    <name evidence="7" type="ORF">Q4521_12680</name>
</gene>
<comment type="caution">
    <text evidence="7">The sequence shown here is derived from an EMBL/GenBank/DDBJ whole genome shotgun (WGS) entry which is preliminary data.</text>
</comment>
<evidence type="ECO:0000256" key="4">
    <source>
        <dbReference type="ARBA" id="ARBA00022989"/>
    </source>
</evidence>
<name>A0AAW7X6Y9_9GAMM</name>
<dbReference type="PANTHER" id="PTHR21716">
    <property type="entry name" value="TRANSMEMBRANE PROTEIN"/>
    <property type="match status" value="1"/>
</dbReference>
<feature type="transmembrane region" description="Helical" evidence="6">
    <location>
        <begin position="20"/>
        <end position="51"/>
    </location>
</feature>
<dbReference type="InterPro" id="IPR002549">
    <property type="entry name" value="AI-2E-like"/>
</dbReference>
<dbReference type="RefSeq" id="WP_303493021.1">
    <property type="nucleotide sequence ID" value="NZ_JAUOPB010000009.1"/>
</dbReference>
<feature type="transmembrane region" description="Helical" evidence="6">
    <location>
        <begin position="158"/>
        <end position="184"/>
    </location>
</feature>
<keyword evidence="3 6" id="KW-0812">Transmembrane</keyword>
<evidence type="ECO:0000256" key="6">
    <source>
        <dbReference type="SAM" id="Phobius"/>
    </source>
</evidence>
<evidence type="ECO:0000256" key="1">
    <source>
        <dbReference type="ARBA" id="ARBA00004141"/>
    </source>
</evidence>
<accession>A0AAW7X6Y9</accession>
<reference evidence="7" key="1">
    <citation type="submission" date="2023-07" db="EMBL/GenBank/DDBJ databases">
        <title>Genome content predicts the carbon catabolic preferences of heterotrophic bacteria.</title>
        <authorList>
            <person name="Gralka M."/>
        </authorList>
    </citation>
    <scope>NUCLEOTIDE SEQUENCE</scope>
    <source>
        <strain evidence="7">I3M17_2</strain>
    </source>
</reference>
<dbReference type="GO" id="GO:0016020">
    <property type="term" value="C:membrane"/>
    <property type="evidence" value="ECO:0007669"/>
    <property type="project" value="UniProtKB-SubCell"/>
</dbReference>
<evidence type="ECO:0000313" key="7">
    <source>
        <dbReference type="EMBL" id="MDO6423329.1"/>
    </source>
</evidence>
<organism evidence="7 8">
    <name type="scientific">Saccharophagus degradans</name>
    <dbReference type="NCBI Taxonomy" id="86304"/>
    <lineage>
        <taxon>Bacteria</taxon>
        <taxon>Pseudomonadati</taxon>
        <taxon>Pseudomonadota</taxon>
        <taxon>Gammaproteobacteria</taxon>
        <taxon>Cellvibrionales</taxon>
        <taxon>Cellvibrionaceae</taxon>
        <taxon>Saccharophagus</taxon>
    </lineage>
</organism>
<feature type="transmembrane region" description="Helical" evidence="6">
    <location>
        <begin position="314"/>
        <end position="340"/>
    </location>
</feature>
<feature type="transmembrane region" description="Helical" evidence="6">
    <location>
        <begin position="275"/>
        <end position="294"/>
    </location>
</feature>